<reference evidence="3 4" key="1">
    <citation type="journal article" date="2018" name="IMA Fungus">
        <title>IMA Genome-F 10: Nine draft genome sequences of Claviceps purpurea s.lat., including C. arundinis, C. humidiphila, and C. cf. spartinae, pseudomolecules for the pitch canker pathogen Fusarium circinatum, draft genome of Davidsoniella eucalypti, Grosmannia galeiformis, Quambalaria eucalypti, and Teratosphaeria destructans.</title>
        <authorList>
            <person name="Wingfield B.D."/>
            <person name="Liu M."/>
            <person name="Nguyen H.D."/>
            <person name="Lane F.A."/>
            <person name="Morgan S.W."/>
            <person name="De Vos L."/>
            <person name="Wilken P.M."/>
            <person name="Duong T.A."/>
            <person name="Aylward J."/>
            <person name="Coetzee M.P."/>
            <person name="Dadej K."/>
            <person name="De Beer Z.W."/>
            <person name="Findlay W."/>
            <person name="Havenga M."/>
            <person name="Kolarik M."/>
            <person name="Menzies J.G."/>
            <person name="Naidoo K."/>
            <person name="Pochopski O."/>
            <person name="Shoukouhi P."/>
            <person name="Santana Q.C."/>
            <person name="Seifert K.A."/>
            <person name="Soal N."/>
            <person name="Steenkamp E.T."/>
            <person name="Tatham C.T."/>
            <person name="van der Nest M.A."/>
            <person name="Wingfield M.J."/>
        </authorList>
    </citation>
    <scope>NUCLEOTIDE SEQUENCE [LARGE SCALE GENOMIC DNA]</scope>
    <source>
        <strain evidence="3">CMW44962</strain>
    </source>
</reference>
<feature type="compositionally biased region" description="Polar residues" evidence="1">
    <location>
        <begin position="1272"/>
        <end position="1301"/>
    </location>
</feature>
<feature type="region of interest" description="Disordered" evidence="1">
    <location>
        <begin position="742"/>
        <end position="955"/>
    </location>
</feature>
<feature type="compositionally biased region" description="Basic and acidic residues" evidence="1">
    <location>
        <begin position="584"/>
        <end position="597"/>
    </location>
</feature>
<dbReference type="GO" id="GO:0003677">
    <property type="term" value="F:DNA binding"/>
    <property type="evidence" value="ECO:0007669"/>
    <property type="project" value="InterPro"/>
</dbReference>
<dbReference type="EMBL" id="RIBY02002223">
    <property type="protein sequence ID" value="KAH9822119.1"/>
    <property type="molecule type" value="Genomic_DNA"/>
</dbReference>
<feature type="region of interest" description="Disordered" evidence="1">
    <location>
        <begin position="196"/>
        <end position="436"/>
    </location>
</feature>
<feature type="region of interest" description="Disordered" evidence="1">
    <location>
        <begin position="689"/>
        <end position="718"/>
    </location>
</feature>
<dbReference type="Proteomes" id="UP001138500">
    <property type="component" value="Unassembled WGS sequence"/>
</dbReference>
<organism evidence="3 4">
    <name type="scientific">Teratosphaeria destructans</name>
    <dbReference type="NCBI Taxonomy" id="418781"/>
    <lineage>
        <taxon>Eukaryota</taxon>
        <taxon>Fungi</taxon>
        <taxon>Dikarya</taxon>
        <taxon>Ascomycota</taxon>
        <taxon>Pezizomycotina</taxon>
        <taxon>Dothideomycetes</taxon>
        <taxon>Dothideomycetidae</taxon>
        <taxon>Mycosphaerellales</taxon>
        <taxon>Teratosphaeriaceae</taxon>
        <taxon>Teratosphaeria</taxon>
    </lineage>
</organism>
<dbReference type="InterPro" id="IPR011564">
    <property type="entry name" value="Telomer_end-bd_POT1/Cdc13"/>
</dbReference>
<comment type="caution">
    <text evidence="3">The sequence shown here is derived from an EMBL/GenBank/DDBJ whole genome shotgun (WGS) entry which is preliminary data.</text>
</comment>
<feature type="compositionally biased region" description="Low complexity" evidence="1">
    <location>
        <begin position="275"/>
        <end position="286"/>
    </location>
</feature>
<dbReference type="SUPFAM" id="SSF50249">
    <property type="entry name" value="Nucleic acid-binding proteins"/>
    <property type="match status" value="1"/>
</dbReference>
<keyword evidence="4" id="KW-1185">Reference proteome</keyword>
<dbReference type="GO" id="GO:0000723">
    <property type="term" value="P:telomere maintenance"/>
    <property type="evidence" value="ECO:0007669"/>
    <property type="project" value="InterPro"/>
</dbReference>
<evidence type="ECO:0000313" key="4">
    <source>
        <dbReference type="Proteomes" id="UP001138500"/>
    </source>
</evidence>
<feature type="compositionally biased region" description="Polar residues" evidence="1">
    <location>
        <begin position="411"/>
        <end position="421"/>
    </location>
</feature>
<feature type="compositionally biased region" description="Polar residues" evidence="1">
    <location>
        <begin position="865"/>
        <end position="881"/>
    </location>
</feature>
<feature type="compositionally biased region" description="Polar residues" evidence="1">
    <location>
        <begin position="1219"/>
        <end position="1228"/>
    </location>
</feature>
<evidence type="ECO:0000256" key="1">
    <source>
        <dbReference type="SAM" id="MobiDB-lite"/>
    </source>
</evidence>
<protein>
    <submittedName>
        <fullName evidence="3">Telomeric single stranded DNA binding POT1/CDC13</fullName>
    </submittedName>
</protein>
<feature type="compositionally biased region" description="Low complexity" evidence="1">
    <location>
        <begin position="622"/>
        <end position="636"/>
    </location>
</feature>
<feature type="region of interest" description="Disordered" evidence="1">
    <location>
        <begin position="1156"/>
        <end position="1312"/>
    </location>
</feature>
<feature type="compositionally biased region" description="Low complexity" evidence="1">
    <location>
        <begin position="883"/>
        <end position="898"/>
    </location>
</feature>
<feature type="compositionally biased region" description="Polar residues" evidence="1">
    <location>
        <begin position="802"/>
        <end position="815"/>
    </location>
</feature>
<feature type="compositionally biased region" description="Polar residues" evidence="1">
    <location>
        <begin position="1165"/>
        <end position="1176"/>
    </location>
</feature>
<name>A0A9W7SLR5_9PEZI</name>
<feature type="compositionally biased region" description="Basic and acidic residues" evidence="1">
    <location>
        <begin position="558"/>
        <end position="575"/>
    </location>
</feature>
<dbReference type="OrthoDB" id="5363079at2759"/>
<feature type="region of interest" description="Disordered" evidence="1">
    <location>
        <begin position="453"/>
        <end position="651"/>
    </location>
</feature>
<feature type="compositionally biased region" description="Polar residues" evidence="1">
    <location>
        <begin position="378"/>
        <end position="404"/>
    </location>
</feature>
<dbReference type="InterPro" id="IPR012340">
    <property type="entry name" value="NA-bd_OB-fold"/>
</dbReference>
<evidence type="ECO:0000313" key="3">
    <source>
        <dbReference type="EMBL" id="KAH9822119.1"/>
    </source>
</evidence>
<proteinExistence type="predicted"/>
<sequence>MATIPIQSLFPNSDPPSHASIRAVVTLSWPYSSSTRQCALLLADPDFRLRNARGQVRVRFTGPSAEAVAKSHVGIGDEVVLELEGAQWEAAREVERTPGKSVEGELVFRRRLDLKILGNGTERIISLNAPASPPPTVETPVPRPVRSLRTSLDGSGYSDGVPIYSSPAFAKRLRLSIESSSFLSDTIYDPFTEDVVESSTAKAKQRRSLGEVRQWRFADRTPSPEKGFGLDGPMDLDEHDADGSTAAVRGDAASAAAATSSDFRALRGGNTPKPAQASFESSQEASGNASAILLQDSDKTPPPFRQRPPSYESDTEEDEELYTRTPPRVRSVSPSHRLAILTSAGSAAPRTTGLQEKSTPIAAPTRSGPETPPVQVPISKTEQSALRKQSSSTFNKTTALQTETPAKARTAISSSERVSAGTTPLPALATTPQSEKDRVMSATFRSLFGFRTSPEAQSSPIQPIEVSTPTPKASWSNMGRKSLEDNESDVANEEVGLRSLPSLTPHHHAAATDKPPHISSEAKPMQKTWSVHPTPAQGTAEPASPGGTTEADTEADDDFHQPEDSIEADFRHTEEGPPPQSDDTESRSSQDISKDSLQRPGLASQTSVLAPETGISHDADVVDSSRSSVLLSSQKSRLPETIDLDPSSDADQDIAIQAESANGSVHVLQGNENNAVVQDMSRSTEPIYAAPAESKDVTEDTASEQVGMPTEAYPPRMPLKSQLEMLQDQQETMKDRRAIASYNTDPTLPPAKRNQSFSSPIAEPASETVMPLQRDIISRPAAQSEFKRVKFPTERVVEDSQSEQAGTLSTQQTPEASDDEQEHEVIAVPVREQPTDHARVLEEGGKDKPSIAARTSESADDLKPATSSVQPTVIELSSSSPIEDLQPLEQQPSQELEAPPLPGTTDAAQELLHDFKEFEQVATDPSAASRDGIENENEEESMIRSSTAPVPSEAHVGHLSGSENVETFLDADAIASSTSQALTNSVNEIHAGSQGVSMAPGSSEEQVMEGVTLAAANGTQRTDSPEQVWHLPGGMVATFSSSALFPTSPLHSQLQHEGPNITPWGETLQGGMDGEGDASTLPSTSPLTQVGGATTHIGSSLHTSRAVSEVHDVMSNVSTELSMEAQLEPEVQAHEQISDKWEASAQRTAAMLGLTQQGTDDEPSNEPTMTAANGQSRAEAHVAYPEVHRSGRQPDQQSQEKANQDHEDTKLAVSADPITKSTDSNNDSRPAGTVDQESASAAEQRKMPSRKSLKARLSNVPEVISAWFSPKRTPNQNASTNEESNGHSGTTAAPTNGQSAAIATPPRLTRGQSTGFTTSNGYFTPLASLERHLNPASQTEEVDVLAVVTDFTSLPRRAQGGPRDYYTVFKISDSSLDLDGSVHVEVFRAWKAVLPVAEVGDVVLLRGFSVKSKKRQPYLLSAEVSAWCVWRYAELARLESQASVSSKLDGRPHVREEVHGPPVEFGEEERAIVMGLRQWFEETHPEAAKGQAADGTSNAHNDMVVHDDGDDEMAYQPISPGLAAKS</sequence>
<feature type="domain" description="Telomeric single stranded DNA binding POT1/Cdc13" evidence="2">
    <location>
        <begin position="1323"/>
        <end position="1481"/>
    </location>
</feature>
<dbReference type="GO" id="GO:0000781">
    <property type="term" value="C:chromosome, telomeric region"/>
    <property type="evidence" value="ECO:0007669"/>
    <property type="project" value="InterPro"/>
</dbReference>
<reference evidence="3 4" key="2">
    <citation type="journal article" date="2021" name="Curr. Genet.">
        <title>Genetic response to nitrogen starvation in the aggressive Eucalyptus foliar pathogen Teratosphaeria destructans.</title>
        <authorList>
            <person name="Havenga M."/>
            <person name="Wingfield B.D."/>
            <person name="Wingfield M.J."/>
            <person name="Dreyer L.L."/>
            <person name="Roets F."/>
            <person name="Aylward J."/>
        </authorList>
    </citation>
    <scope>NUCLEOTIDE SEQUENCE [LARGE SCALE GENOMIC DNA]</scope>
    <source>
        <strain evidence="3">CMW44962</strain>
    </source>
</reference>
<feature type="region of interest" description="Disordered" evidence="1">
    <location>
        <begin position="1486"/>
        <end position="1526"/>
    </location>
</feature>
<gene>
    <name evidence="3" type="ORF">Tdes44962_MAKER04795</name>
</gene>
<dbReference type="Pfam" id="PF02765">
    <property type="entry name" value="POT1"/>
    <property type="match status" value="1"/>
</dbReference>
<feature type="compositionally biased region" description="Basic and acidic residues" evidence="1">
    <location>
        <begin position="208"/>
        <end position="223"/>
    </location>
</feature>
<feature type="compositionally biased region" description="Low complexity" evidence="1">
    <location>
        <begin position="244"/>
        <end position="263"/>
    </location>
</feature>
<feature type="compositionally biased region" description="Basic and acidic residues" evidence="1">
    <location>
        <begin position="785"/>
        <end position="798"/>
    </location>
</feature>
<feature type="compositionally biased region" description="Basic and acidic residues" evidence="1">
    <location>
        <begin position="833"/>
        <end position="849"/>
    </location>
</feature>
<feature type="compositionally biased region" description="Low complexity" evidence="1">
    <location>
        <begin position="422"/>
        <end position="432"/>
    </location>
</feature>
<dbReference type="Gene3D" id="2.40.50.140">
    <property type="entry name" value="Nucleic acid-binding proteins"/>
    <property type="match status" value="1"/>
</dbReference>
<feature type="compositionally biased region" description="Acidic residues" evidence="1">
    <location>
        <begin position="642"/>
        <end position="651"/>
    </location>
</feature>
<feature type="compositionally biased region" description="Polar residues" evidence="1">
    <location>
        <begin position="454"/>
        <end position="479"/>
    </location>
</feature>
<evidence type="ECO:0000259" key="2">
    <source>
        <dbReference type="SMART" id="SM00976"/>
    </source>
</evidence>
<dbReference type="CDD" id="cd04497">
    <property type="entry name" value="hPOT1_OB1_like"/>
    <property type="match status" value="1"/>
</dbReference>
<accession>A0A9W7SLR5</accession>
<dbReference type="SMART" id="SM00976">
    <property type="entry name" value="Telo_bind"/>
    <property type="match status" value="1"/>
</dbReference>